<organism evidence="3 4">
    <name type="scientific">Pelagibacterium nitratireducens</name>
    <dbReference type="NCBI Taxonomy" id="1046114"/>
    <lineage>
        <taxon>Bacteria</taxon>
        <taxon>Pseudomonadati</taxon>
        <taxon>Pseudomonadota</taxon>
        <taxon>Alphaproteobacteria</taxon>
        <taxon>Hyphomicrobiales</taxon>
        <taxon>Devosiaceae</taxon>
        <taxon>Pelagibacterium</taxon>
    </lineage>
</organism>
<proteinExistence type="inferred from homology"/>
<accession>A0ABZ2I5U7</accession>
<evidence type="ECO:0000313" key="4">
    <source>
        <dbReference type="Proteomes" id="UP001369958"/>
    </source>
</evidence>
<keyword evidence="4" id="KW-1185">Reference proteome</keyword>
<dbReference type="PROSITE" id="PS50056">
    <property type="entry name" value="TYR_PHOSPHATASE_2"/>
    <property type="match status" value="1"/>
</dbReference>
<evidence type="ECO:0000259" key="2">
    <source>
        <dbReference type="PROSITE" id="PS50056"/>
    </source>
</evidence>
<sequence>MNSPLTRSIPVKGAYNVRDLGGYPIADAETLWRRVLRADALHRLDADDVAMLIDAGVTTVVDLRHDHELAEQPNPLAGHPAVSYHNVSLFADLAPTVTPGEDALLTLYLKALDERGETIARVLTLIAEAGDGAVLFHCTAGKDRTGVIAALLLTIAGVETTLIVEDYALTAQMIEPMIDELVEGARARGIDPERFMPFLASEPQTMALTIAHIETTYGSVAAYLRSIGLSDTTIARLRARLAGD</sequence>
<evidence type="ECO:0000313" key="3">
    <source>
        <dbReference type="EMBL" id="WWT33579.1"/>
    </source>
</evidence>
<dbReference type="GO" id="GO:0004725">
    <property type="term" value="F:protein tyrosine phosphatase activity"/>
    <property type="evidence" value="ECO:0007669"/>
    <property type="project" value="UniProtKB-EC"/>
</dbReference>
<dbReference type="PROSITE" id="PS00383">
    <property type="entry name" value="TYR_PHOSPHATASE_1"/>
    <property type="match status" value="1"/>
</dbReference>
<dbReference type="InterPro" id="IPR000387">
    <property type="entry name" value="Tyr_Pase_dom"/>
</dbReference>
<dbReference type="PANTHER" id="PTHR31126">
    <property type="entry name" value="TYROSINE-PROTEIN PHOSPHATASE"/>
    <property type="match status" value="1"/>
</dbReference>
<dbReference type="PANTHER" id="PTHR31126:SF1">
    <property type="entry name" value="TYROSINE SPECIFIC PROTEIN PHOSPHATASES DOMAIN-CONTAINING PROTEIN"/>
    <property type="match status" value="1"/>
</dbReference>
<dbReference type="Pfam" id="PF13350">
    <property type="entry name" value="Y_phosphatase3"/>
    <property type="match status" value="1"/>
</dbReference>
<dbReference type="InterPro" id="IPR029021">
    <property type="entry name" value="Prot-tyrosine_phosphatase-like"/>
</dbReference>
<comment type="similarity">
    <text evidence="1">Belongs to the protein-tyrosine phosphatase family.</text>
</comment>
<dbReference type="RefSeq" id="WP_338609176.1">
    <property type="nucleotide sequence ID" value="NZ_CP146275.1"/>
</dbReference>
<reference evidence="3 4" key="1">
    <citation type="submission" date="2024-02" db="EMBL/GenBank/DDBJ databases">
        <title>Complete genome sequence of Pelagibacterium nitratireducens ZH15.</title>
        <authorList>
            <person name="Zhao L.H."/>
        </authorList>
    </citation>
    <scope>NUCLEOTIDE SEQUENCE [LARGE SCALE GENOMIC DNA]</scope>
    <source>
        <strain evidence="3 4">ZH15</strain>
    </source>
</reference>
<dbReference type="SUPFAM" id="SSF52799">
    <property type="entry name" value="(Phosphotyrosine protein) phosphatases II"/>
    <property type="match status" value="1"/>
</dbReference>
<evidence type="ECO:0000256" key="1">
    <source>
        <dbReference type="ARBA" id="ARBA00009580"/>
    </source>
</evidence>
<dbReference type="InterPro" id="IPR016130">
    <property type="entry name" value="Tyr_Pase_AS"/>
</dbReference>
<keyword evidence="3" id="KW-0378">Hydrolase</keyword>
<gene>
    <name evidence="3" type="ORF">V6617_03715</name>
</gene>
<name>A0ABZ2I5U7_9HYPH</name>
<dbReference type="EC" id="3.1.3.48" evidence="3"/>
<dbReference type="InterPro" id="IPR026893">
    <property type="entry name" value="Tyr/Ser_Pase_IphP-type"/>
</dbReference>
<dbReference type="EMBL" id="CP146275">
    <property type="protein sequence ID" value="WWT33579.1"/>
    <property type="molecule type" value="Genomic_DNA"/>
</dbReference>
<dbReference type="Gene3D" id="3.90.190.10">
    <property type="entry name" value="Protein tyrosine phosphatase superfamily"/>
    <property type="match status" value="1"/>
</dbReference>
<feature type="domain" description="Tyrosine specific protein phosphatases" evidence="2">
    <location>
        <begin position="117"/>
        <end position="166"/>
    </location>
</feature>
<protein>
    <submittedName>
        <fullName evidence="3">Tyrosine-protein phosphatase</fullName>
        <ecNumber evidence="3">3.1.3.48</ecNumber>
    </submittedName>
</protein>
<dbReference type="Proteomes" id="UP001369958">
    <property type="component" value="Chromosome"/>
</dbReference>